<dbReference type="InterPro" id="IPR003593">
    <property type="entry name" value="AAA+_ATPase"/>
</dbReference>
<dbReference type="RefSeq" id="WP_406843867.1">
    <property type="nucleotide sequence ID" value="NZ_CP150845.1"/>
</dbReference>
<dbReference type="InterPro" id="IPR003439">
    <property type="entry name" value="ABC_transporter-like_ATP-bd"/>
</dbReference>
<keyword evidence="3 5" id="KW-0067">ATP-binding</keyword>
<gene>
    <name evidence="5" type="ORF">AABD74_18490</name>
</gene>
<evidence type="ECO:0000256" key="1">
    <source>
        <dbReference type="ARBA" id="ARBA00022448"/>
    </source>
</evidence>
<evidence type="ECO:0000256" key="3">
    <source>
        <dbReference type="ARBA" id="ARBA00022840"/>
    </source>
</evidence>
<dbReference type="Proteomes" id="UP001623852">
    <property type="component" value="Chromosome"/>
</dbReference>
<dbReference type="InterPro" id="IPR017871">
    <property type="entry name" value="ABC_transporter-like_CS"/>
</dbReference>
<dbReference type="PROSITE" id="PS00211">
    <property type="entry name" value="ABC_TRANSPORTER_1"/>
    <property type="match status" value="1"/>
</dbReference>
<evidence type="ECO:0000259" key="4">
    <source>
        <dbReference type="PROSITE" id="PS50893"/>
    </source>
</evidence>
<keyword evidence="6" id="KW-1185">Reference proteome</keyword>
<sequence length="259" mass="29102">MIEEEKNTETKSKNKKQTPIIEIRDLHKTFGKDNTVLKGVNLMVNKGEDLVILGRSGSGKSVMIKCIVGLIEPDKGEIKVFDENVLNLSKKELNKIRVKIGFLFQSGALYDSMSVRENLAFTLRAHKRELTEDVVENEVIEALESVGLGGAIDKMPSELSGGMRKRIGLARTLIINPEIILYDEPTTGLDTITSREISELILDIKHKQKTSSIIITHDMACAKMTADWIIVLKDGIIHAEGTYEELEKDEDEWVRSFFD</sequence>
<dbReference type="PANTHER" id="PTHR43023:SF6">
    <property type="entry name" value="INTERMEMBRANE PHOSPHOLIPID TRANSPORT SYSTEM ATP-BINDING PROTEIN MLAF"/>
    <property type="match status" value="1"/>
</dbReference>
<dbReference type="Gene3D" id="3.40.50.300">
    <property type="entry name" value="P-loop containing nucleotide triphosphate hydrolases"/>
    <property type="match status" value="1"/>
</dbReference>
<dbReference type="SMART" id="SM00382">
    <property type="entry name" value="AAA"/>
    <property type="match status" value="1"/>
</dbReference>
<proteinExistence type="predicted"/>
<name>A0ABZ2UCC5_9FLAO</name>
<evidence type="ECO:0000313" key="6">
    <source>
        <dbReference type="Proteomes" id="UP001623852"/>
    </source>
</evidence>
<keyword evidence="2" id="KW-0547">Nucleotide-binding</keyword>
<dbReference type="PANTHER" id="PTHR43023">
    <property type="entry name" value="PROTEIN TRIGALACTOSYLDIACYLGLYCEROL 3, CHLOROPLASTIC"/>
    <property type="match status" value="1"/>
</dbReference>
<feature type="domain" description="ABC transporter" evidence="4">
    <location>
        <begin position="21"/>
        <end position="259"/>
    </location>
</feature>
<reference evidence="5 6" key="1">
    <citation type="submission" date="2024-03" db="EMBL/GenBank/DDBJ databases">
        <title>Flavobacterium soyae.</title>
        <authorList>
            <person name="Zheng W."/>
        </authorList>
    </citation>
    <scope>NUCLEOTIDE SEQUENCE [LARGE SCALE GENOMIC DNA]</scope>
    <source>
        <strain evidence="5 6">55</strain>
    </source>
</reference>
<accession>A0ABZ2UCC5</accession>
<organism evidence="5 6">
    <name type="scientific">Flavobacterium soyae</name>
    <dbReference type="NCBI Taxonomy" id="2903098"/>
    <lineage>
        <taxon>Bacteria</taxon>
        <taxon>Pseudomonadati</taxon>
        <taxon>Bacteroidota</taxon>
        <taxon>Flavobacteriia</taxon>
        <taxon>Flavobacteriales</taxon>
        <taxon>Flavobacteriaceae</taxon>
        <taxon>Flavobacterium</taxon>
    </lineage>
</organism>
<evidence type="ECO:0000313" key="5">
    <source>
        <dbReference type="EMBL" id="WYZ19145.1"/>
    </source>
</evidence>
<dbReference type="Pfam" id="PF00005">
    <property type="entry name" value="ABC_tran"/>
    <property type="match status" value="1"/>
</dbReference>
<dbReference type="GO" id="GO:0005524">
    <property type="term" value="F:ATP binding"/>
    <property type="evidence" value="ECO:0007669"/>
    <property type="project" value="UniProtKB-KW"/>
</dbReference>
<dbReference type="EMBL" id="CP150845">
    <property type="protein sequence ID" value="WYZ19145.1"/>
    <property type="molecule type" value="Genomic_DNA"/>
</dbReference>
<keyword evidence="1" id="KW-0813">Transport</keyword>
<dbReference type="SUPFAM" id="SSF52540">
    <property type="entry name" value="P-loop containing nucleoside triphosphate hydrolases"/>
    <property type="match status" value="1"/>
</dbReference>
<dbReference type="InterPro" id="IPR027417">
    <property type="entry name" value="P-loop_NTPase"/>
</dbReference>
<protein>
    <submittedName>
        <fullName evidence="5">ATP-binding cassette domain-containing protein</fullName>
    </submittedName>
</protein>
<evidence type="ECO:0000256" key="2">
    <source>
        <dbReference type="ARBA" id="ARBA00022741"/>
    </source>
</evidence>
<dbReference type="PROSITE" id="PS50893">
    <property type="entry name" value="ABC_TRANSPORTER_2"/>
    <property type="match status" value="1"/>
</dbReference>